<dbReference type="Proteomes" id="UP000290545">
    <property type="component" value="Unassembled WGS sequence"/>
</dbReference>
<dbReference type="RefSeq" id="WP_129001533.1">
    <property type="nucleotide sequence ID" value="NZ_SDHZ01000001.1"/>
</dbReference>
<dbReference type="InterPro" id="IPR011990">
    <property type="entry name" value="TPR-like_helical_dom_sf"/>
</dbReference>
<organism evidence="2 3">
    <name type="scientific">Filimonas effusa</name>
    <dbReference type="NCBI Taxonomy" id="2508721"/>
    <lineage>
        <taxon>Bacteria</taxon>
        <taxon>Pseudomonadati</taxon>
        <taxon>Bacteroidota</taxon>
        <taxon>Chitinophagia</taxon>
        <taxon>Chitinophagales</taxon>
        <taxon>Chitinophagaceae</taxon>
        <taxon>Filimonas</taxon>
    </lineage>
</organism>
<gene>
    <name evidence="2" type="ORF">ESB13_02910</name>
</gene>
<keyword evidence="1" id="KW-0732">Signal</keyword>
<accession>A0A4Q1D8Z2</accession>
<evidence type="ECO:0000313" key="3">
    <source>
        <dbReference type="Proteomes" id="UP000290545"/>
    </source>
</evidence>
<reference evidence="2 3" key="1">
    <citation type="submission" date="2019-01" db="EMBL/GenBank/DDBJ databases">
        <title>Filimonas sp. strain TTM-71.</title>
        <authorList>
            <person name="Chen W.-M."/>
        </authorList>
    </citation>
    <scope>NUCLEOTIDE SEQUENCE [LARGE SCALE GENOMIC DNA]</scope>
    <source>
        <strain evidence="2 3">TTM-71</strain>
    </source>
</reference>
<sequence>MKKNIIIIVLLGMLSSCTKNIDELNEQTKKPTAVPPSALFSNAEKNLTDILTSPSVNYNIFRLNVQHWAETTYQDESRYNLAGRNIPQSFWNSLYRDVLNSLAEAKKAIPLQDPQFTTAGQRRNQLAMADILQVYAWSVLVNTFGDIPYKQALDIDKYPLPVYDDAKTTYYDLLTRLDTSIAALDEGEAAFSSSDLLYGSDIVQWKAFANSLKLRMGIIIADSDPAKAAEVIAAAAPEAILSSSDNAVFQYEKAPPNTNPVWVELIQSGRHDFVIGQTFADSLLAYDDPRIPLFFTRDAAGGYSGGVIGGNPTNKWGTYSKPADAIQQPAFESVLIDNMEVEFILAEAAARGIQVGGTAVSHYNAGVTASILYWGGTASQASSYLAGKGSYANQHGTYREKIGFQKWIALYNRGYDAWTEVRRLDYPVLPAPNRAVSDFPVRYTYPAQEQTLNTANYKNGSTAIGGDLVTTKLFWDLY</sequence>
<dbReference type="Pfam" id="PF12771">
    <property type="entry name" value="SusD-like_2"/>
    <property type="match status" value="1"/>
</dbReference>
<protein>
    <submittedName>
        <fullName evidence="2">SusD/RagB family nutrient-binding outer membrane lipoprotein</fullName>
    </submittedName>
</protein>
<dbReference type="InterPro" id="IPR041662">
    <property type="entry name" value="SusD-like_2"/>
</dbReference>
<evidence type="ECO:0000313" key="2">
    <source>
        <dbReference type="EMBL" id="RXK85781.1"/>
    </source>
</evidence>
<comment type="caution">
    <text evidence="2">The sequence shown here is derived from an EMBL/GenBank/DDBJ whole genome shotgun (WGS) entry which is preliminary data.</text>
</comment>
<dbReference type="AlphaFoldDB" id="A0A4Q1D8Z2"/>
<evidence type="ECO:0000256" key="1">
    <source>
        <dbReference type="SAM" id="SignalP"/>
    </source>
</evidence>
<name>A0A4Q1D8Z2_9BACT</name>
<dbReference type="SUPFAM" id="SSF48452">
    <property type="entry name" value="TPR-like"/>
    <property type="match status" value="1"/>
</dbReference>
<proteinExistence type="predicted"/>
<feature type="chain" id="PRO_5020705050" evidence="1">
    <location>
        <begin position="22"/>
        <end position="478"/>
    </location>
</feature>
<keyword evidence="2" id="KW-0449">Lipoprotein</keyword>
<dbReference type="PROSITE" id="PS51257">
    <property type="entry name" value="PROKAR_LIPOPROTEIN"/>
    <property type="match status" value="1"/>
</dbReference>
<dbReference type="OrthoDB" id="725917at2"/>
<dbReference type="Gene3D" id="1.25.40.390">
    <property type="match status" value="1"/>
</dbReference>
<feature type="signal peptide" evidence="1">
    <location>
        <begin position="1"/>
        <end position="21"/>
    </location>
</feature>
<dbReference type="EMBL" id="SDHZ01000001">
    <property type="protein sequence ID" value="RXK85781.1"/>
    <property type="molecule type" value="Genomic_DNA"/>
</dbReference>
<keyword evidence="3" id="KW-1185">Reference proteome</keyword>